<dbReference type="AlphaFoldDB" id="A0A6C2CDI2"/>
<evidence type="ECO:0000313" key="2">
    <source>
        <dbReference type="Proteomes" id="UP000389128"/>
    </source>
</evidence>
<proteinExistence type="predicted"/>
<evidence type="ECO:0000313" key="1">
    <source>
        <dbReference type="EMBL" id="TYC52014.1"/>
    </source>
</evidence>
<name>A0A6C2CDI2_9RHOO</name>
<reference evidence="1 2" key="1">
    <citation type="submission" date="2019-01" db="EMBL/GenBank/DDBJ databases">
        <title>Zoogloea oleivorans genome sequencing and assembly.</title>
        <authorList>
            <person name="Tancsics A."/>
            <person name="Farkas M."/>
            <person name="Kriszt B."/>
            <person name="Maroti G."/>
            <person name="Horvath B."/>
        </authorList>
    </citation>
    <scope>NUCLEOTIDE SEQUENCE [LARGE SCALE GENOMIC DNA]</scope>
    <source>
        <strain evidence="1 2">Buc</strain>
    </source>
</reference>
<dbReference type="EMBL" id="SDKK01000035">
    <property type="protein sequence ID" value="TYC52014.1"/>
    <property type="molecule type" value="Genomic_DNA"/>
</dbReference>
<sequence>MFGIQGKFLGHFGTPENGRFATLKPITEYFTQLSRQGLDSSQEEQILGPRDELVGLKHKNTDTPEESFFHMKKIFCDVTQQLRHVTEYLRHVLRRSDDVTQGPSGVTPCPGDMTQWLRHATKSFHGVMQLFFHMKK</sequence>
<comment type="caution">
    <text evidence="1">The sequence shown here is derived from an EMBL/GenBank/DDBJ whole genome shotgun (WGS) entry which is preliminary data.</text>
</comment>
<accession>A0A6C2CDI2</accession>
<organism evidence="1 2">
    <name type="scientific">Zoogloea oleivorans</name>
    <dbReference type="NCBI Taxonomy" id="1552750"/>
    <lineage>
        <taxon>Bacteria</taxon>
        <taxon>Pseudomonadati</taxon>
        <taxon>Pseudomonadota</taxon>
        <taxon>Betaproteobacteria</taxon>
        <taxon>Rhodocyclales</taxon>
        <taxon>Zoogloeaceae</taxon>
        <taxon>Zoogloea</taxon>
    </lineage>
</organism>
<keyword evidence="2" id="KW-1185">Reference proteome</keyword>
<gene>
    <name evidence="1" type="ORF">ETQ85_23250</name>
</gene>
<dbReference type="RefSeq" id="WP_187394838.1">
    <property type="nucleotide sequence ID" value="NZ_SDKK01000035.1"/>
</dbReference>
<dbReference type="Proteomes" id="UP000389128">
    <property type="component" value="Unassembled WGS sequence"/>
</dbReference>
<protein>
    <submittedName>
        <fullName evidence="1">Uncharacterized protein</fullName>
    </submittedName>
</protein>